<dbReference type="InterPro" id="IPR019734">
    <property type="entry name" value="TPR_rpt"/>
</dbReference>
<proteinExistence type="predicted"/>
<comment type="caution">
    <text evidence="1">The sequence shown here is derived from an EMBL/GenBank/DDBJ whole genome shotgun (WGS) entry which is preliminary data.</text>
</comment>
<dbReference type="EMBL" id="MABE01000405">
    <property type="protein sequence ID" value="OUS40227.1"/>
    <property type="molecule type" value="Genomic_DNA"/>
</dbReference>
<dbReference type="Gene3D" id="1.25.40.10">
    <property type="entry name" value="Tetratricopeptide repeat domain"/>
    <property type="match status" value="1"/>
</dbReference>
<dbReference type="AlphaFoldDB" id="A0A1Y5HUS1"/>
<dbReference type="Proteomes" id="UP000227088">
    <property type="component" value="Unassembled WGS sequence"/>
</dbReference>
<reference evidence="2" key="1">
    <citation type="journal article" date="2017" name="Proc. Natl. Acad. Sci. U.S.A.">
        <title>Simulation of Deepwater Horizon oil plume reveals substrate specialization within a complex community of hydrocarbon degraders.</title>
        <authorList>
            <person name="Hu P."/>
            <person name="Dubinsky E.A."/>
            <person name="Probst A.J."/>
            <person name="Wang J."/>
            <person name="Sieber C.M.K."/>
            <person name="Tom L.M."/>
            <person name="Gardinali P."/>
            <person name="Banfield J.F."/>
            <person name="Atlas R.M."/>
            <person name="Andersen G.L."/>
        </authorList>
    </citation>
    <scope>NUCLEOTIDE SEQUENCE [LARGE SCALE GENOMIC DNA]</scope>
</reference>
<feature type="non-terminal residue" evidence="1">
    <location>
        <position position="1"/>
    </location>
</feature>
<dbReference type="SUPFAM" id="SSF48452">
    <property type="entry name" value="TPR-like"/>
    <property type="match status" value="1"/>
</dbReference>
<name>A0A1Y5HUS1_OLEAN</name>
<protein>
    <submittedName>
        <fullName evidence="1">Uncharacterized protein</fullName>
    </submittedName>
</protein>
<feature type="non-terminal residue" evidence="1">
    <location>
        <position position="330"/>
    </location>
</feature>
<sequence length="330" mass="38604">KINKENNKAIKELMSIKQISPQSNIRVLAQYDAVSLMLMEQQWDTAIKVLTQLKRNEPSHELAPQFPRKLAFAYEKKQDWHKAAKTYADLSKQDKDPKIRQEAMFIASGLFEKIGKDDKAIEFYRDYAHKYEQPFDNRMEARFHLAKLYEKAKDHTRQLFWLRRVVDGDAKADEQRSERSQWLAAWANAKYGDYFAWEFSRRKLRLPIENSLLKKNGYLTDASSRFEMAASYGILEFVSMSSFKIAKMYEHFANELAKPPVPQGLGAQDVAMYKDILSQQAQPMLIQANDIYQGNIELAWQGHFNQWIDQSFSALRRLNPARYNKLEEVA</sequence>
<evidence type="ECO:0000313" key="1">
    <source>
        <dbReference type="EMBL" id="OUS40227.1"/>
    </source>
</evidence>
<organism evidence="1 2">
    <name type="scientific">Oleispira antarctica</name>
    <dbReference type="NCBI Taxonomy" id="188908"/>
    <lineage>
        <taxon>Bacteria</taxon>
        <taxon>Pseudomonadati</taxon>
        <taxon>Pseudomonadota</taxon>
        <taxon>Gammaproteobacteria</taxon>
        <taxon>Oceanospirillales</taxon>
        <taxon>Oceanospirillaceae</taxon>
        <taxon>Oleispira</taxon>
    </lineage>
</organism>
<dbReference type="Pfam" id="PF13174">
    <property type="entry name" value="TPR_6"/>
    <property type="match status" value="1"/>
</dbReference>
<gene>
    <name evidence="1" type="ORF">A9R00_07105</name>
</gene>
<dbReference type="InterPro" id="IPR011990">
    <property type="entry name" value="TPR-like_helical_dom_sf"/>
</dbReference>
<accession>A0A1Y5HUS1</accession>
<evidence type="ECO:0000313" key="2">
    <source>
        <dbReference type="Proteomes" id="UP000227088"/>
    </source>
</evidence>